<dbReference type="InterPro" id="IPR013783">
    <property type="entry name" value="Ig-like_fold"/>
</dbReference>
<proteinExistence type="predicted"/>
<keyword evidence="10" id="KW-0393">Immunoglobulin domain</keyword>
<keyword evidence="7" id="KW-1015">Disulfide bond</keyword>
<dbReference type="GO" id="GO:0071222">
    <property type="term" value="P:cellular response to lipopolysaccharide"/>
    <property type="evidence" value="ECO:0007669"/>
    <property type="project" value="TreeGrafter"/>
</dbReference>
<name>A0A3B4FXP7_9CICH</name>
<evidence type="ECO:0000256" key="9">
    <source>
        <dbReference type="ARBA" id="ARBA00023180"/>
    </source>
</evidence>
<dbReference type="GO" id="GO:0031295">
    <property type="term" value="P:T cell costimulation"/>
    <property type="evidence" value="ECO:0007669"/>
    <property type="project" value="TreeGrafter"/>
</dbReference>
<sequence length="185" mass="21549">MQKGSAVIYLQLVRKKNLLLPVQLMLCFVVLSVPQVEVDSGVESVQLICKTRVRLIKKDHIVEWTENNKKVHVYQNDSEQPEEQHQDYRGRTEMNKDPLKTRNLSLTLKHPTEWDTNTYTCTTYSKEGNILLMKQVELKVRGQSVHSFALDLISYSFLTFLCVCLCVESVYLLLFTVLAIWWLLK</sequence>
<keyword evidence="3 11" id="KW-0812">Transmembrane</keyword>
<dbReference type="AlphaFoldDB" id="A0A3B4FXP7"/>
<evidence type="ECO:0000256" key="11">
    <source>
        <dbReference type="SAM" id="Phobius"/>
    </source>
</evidence>
<dbReference type="Ensembl" id="ENSPNYT00000014729.1">
    <property type="protein sequence ID" value="ENSPNYP00000014363.1"/>
    <property type="gene ID" value="ENSPNYG00000010895.1"/>
</dbReference>
<dbReference type="PROSITE" id="PS50835">
    <property type="entry name" value="IG_LIKE"/>
    <property type="match status" value="1"/>
</dbReference>
<dbReference type="InterPro" id="IPR007110">
    <property type="entry name" value="Ig-like_dom"/>
</dbReference>
<dbReference type="SUPFAM" id="SSF48726">
    <property type="entry name" value="Immunoglobulin"/>
    <property type="match status" value="1"/>
</dbReference>
<reference evidence="13" key="1">
    <citation type="submission" date="2023-09" db="UniProtKB">
        <authorList>
            <consortium name="Ensembl"/>
        </authorList>
    </citation>
    <scope>IDENTIFICATION</scope>
</reference>
<evidence type="ECO:0000256" key="6">
    <source>
        <dbReference type="ARBA" id="ARBA00023136"/>
    </source>
</evidence>
<dbReference type="GO" id="GO:0042102">
    <property type="term" value="P:positive regulation of T cell proliferation"/>
    <property type="evidence" value="ECO:0007669"/>
    <property type="project" value="TreeGrafter"/>
</dbReference>
<feature type="transmembrane region" description="Helical" evidence="11">
    <location>
        <begin position="157"/>
        <end position="184"/>
    </location>
</feature>
<keyword evidence="6 11" id="KW-0472">Membrane</keyword>
<keyword evidence="9" id="KW-0325">Glycoprotein</keyword>
<organism evidence="13">
    <name type="scientific">Pundamilia nyererei</name>
    <dbReference type="NCBI Taxonomy" id="303518"/>
    <lineage>
        <taxon>Eukaryota</taxon>
        <taxon>Metazoa</taxon>
        <taxon>Chordata</taxon>
        <taxon>Craniata</taxon>
        <taxon>Vertebrata</taxon>
        <taxon>Euteleostomi</taxon>
        <taxon>Actinopterygii</taxon>
        <taxon>Neopterygii</taxon>
        <taxon>Teleostei</taxon>
        <taxon>Neoteleostei</taxon>
        <taxon>Acanthomorphata</taxon>
        <taxon>Ovalentaria</taxon>
        <taxon>Cichlomorphae</taxon>
        <taxon>Cichliformes</taxon>
        <taxon>Cichlidae</taxon>
        <taxon>African cichlids</taxon>
        <taxon>Pseudocrenilabrinae</taxon>
        <taxon>Haplochromini</taxon>
        <taxon>Pundamilia</taxon>
    </lineage>
</organism>
<dbReference type="GO" id="GO:0007166">
    <property type="term" value="P:cell surface receptor signaling pathway"/>
    <property type="evidence" value="ECO:0007669"/>
    <property type="project" value="TreeGrafter"/>
</dbReference>
<evidence type="ECO:0000256" key="8">
    <source>
        <dbReference type="ARBA" id="ARBA00023170"/>
    </source>
</evidence>
<protein>
    <recommendedName>
        <fullName evidence="12">Ig-like domain-containing protein</fullName>
    </recommendedName>
</protein>
<keyword evidence="5 11" id="KW-1133">Transmembrane helix</keyword>
<keyword evidence="2" id="KW-1003">Cell membrane</keyword>
<comment type="subcellular location">
    <subcellularLocation>
        <location evidence="1">Cell membrane</location>
        <topology evidence="1">Single-pass type I membrane protein</topology>
    </subcellularLocation>
</comment>
<dbReference type="GeneTree" id="ENSGT01130000278447"/>
<dbReference type="InterPro" id="IPR051713">
    <property type="entry name" value="T-cell_Activation_Regulation"/>
</dbReference>
<keyword evidence="8" id="KW-0675">Receptor</keyword>
<dbReference type="Gene3D" id="2.60.40.10">
    <property type="entry name" value="Immunoglobulins"/>
    <property type="match status" value="1"/>
</dbReference>
<evidence type="ECO:0000256" key="4">
    <source>
        <dbReference type="ARBA" id="ARBA00022729"/>
    </source>
</evidence>
<dbReference type="GO" id="GO:0006955">
    <property type="term" value="P:immune response"/>
    <property type="evidence" value="ECO:0007669"/>
    <property type="project" value="TreeGrafter"/>
</dbReference>
<evidence type="ECO:0000256" key="3">
    <source>
        <dbReference type="ARBA" id="ARBA00022692"/>
    </source>
</evidence>
<dbReference type="PANTHER" id="PTHR25466">
    <property type="entry name" value="T-LYMPHOCYTE ACTIVATION ANTIGEN"/>
    <property type="match status" value="1"/>
</dbReference>
<accession>A0A3B4FXP7</accession>
<dbReference type="PANTHER" id="PTHR25466:SF14">
    <property type="entry name" value="BUTYROPHILIN SUBFAMILY 2 MEMBER A2-LIKE-RELATED"/>
    <property type="match status" value="1"/>
</dbReference>
<dbReference type="InterPro" id="IPR036179">
    <property type="entry name" value="Ig-like_dom_sf"/>
</dbReference>
<evidence type="ECO:0000259" key="12">
    <source>
        <dbReference type="PROSITE" id="PS50835"/>
    </source>
</evidence>
<evidence type="ECO:0000256" key="10">
    <source>
        <dbReference type="ARBA" id="ARBA00023319"/>
    </source>
</evidence>
<dbReference type="GO" id="GO:0042130">
    <property type="term" value="P:negative regulation of T cell proliferation"/>
    <property type="evidence" value="ECO:0007669"/>
    <property type="project" value="TreeGrafter"/>
</dbReference>
<dbReference type="GO" id="GO:0009897">
    <property type="term" value="C:external side of plasma membrane"/>
    <property type="evidence" value="ECO:0007669"/>
    <property type="project" value="TreeGrafter"/>
</dbReference>
<evidence type="ECO:0000313" key="13">
    <source>
        <dbReference type="Ensembl" id="ENSPNYP00000014363.1"/>
    </source>
</evidence>
<evidence type="ECO:0000256" key="5">
    <source>
        <dbReference type="ARBA" id="ARBA00022989"/>
    </source>
</evidence>
<feature type="domain" description="Ig-like" evidence="12">
    <location>
        <begin position="21"/>
        <end position="137"/>
    </location>
</feature>
<evidence type="ECO:0000256" key="7">
    <source>
        <dbReference type="ARBA" id="ARBA00023157"/>
    </source>
</evidence>
<evidence type="ECO:0000256" key="1">
    <source>
        <dbReference type="ARBA" id="ARBA00004251"/>
    </source>
</evidence>
<evidence type="ECO:0000256" key="2">
    <source>
        <dbReference type="ARBA" id="ARBA00022475"/>
    </source>
</evidence>
<keyword evidence="4" id="KW-0732">Signal</keyword>